<name>A0A4D5RC03_IXOSC</name>
<accession>A0A4D5RC03</accession>
<reference evidence="1" key="1">
    <citation type="submission" date="2019-04" db="EMBL/GenBank/DDBJ databases">
        <title>An insight into the mialome of Ixodes scapularis.</title>
        <authorList>
            <person name="Ribeiro J.M."/>
            <person name="Mather T.N."/>
            <person name="Karim S."/>
        </authorList>
    </citation>
    <scope>NUCLEOTIDE SEQUENCE</scope>
</reference>
<dbReference type="EMBL" id="GHJT01000654">
    <property type="protein sequence ID" value="MOY34625.1"/>
    <property type="molecule type" value="Transcribed_RNA"/>
</dbReference>
<sequence>MEPFPLPPATSPNPPHVHWLVVCVGSFAPTSARPMSRCNNCKVPGLRVAGVVQGTDFCRVVLSSVLFSLRLPFSKCLFHRRFSVGGAADSARSGLLFVREREL</sequence>
<evidence type="ECO:0000313" key="1">
    <source>
        <dbReference type="EMBL" id="MOY34625.1"/>
    </source>
</evidence>
<dbReference type="AlphaFoldDB" id="A0A4D5RC03"/>
<organism evidence="1">
    <name type="scientific">Ixodes scapularis</name>
    <name type="common">Black-legged tick</name>
    <name type="synonym">Deer tick</name>
    <dbReference type="NCBI Taxonomy" id="6945"/>
    <lineage>
        <taxon>Eukaryota</taxon>
        <taxon>Metazoa</taxon>
        <taxon>Ecdysozoa</taxon>
        <taxon>Arthropoda</taxon>
        <taxon>Chelicerata</taxon>
        <taxon>Arachnida</taxon>
        <taxon>Acari</taxon>
        <taxon>Parasitiformes</taxon>
        <taxon>Ixodida</taxon>
        <taxon>Ixodoidea</taxon>
        <taxon>Ixodidae</taxon>
        <taxon>Ixodinae</taxon>
        <taxon>Ixodes</taxon>
    </lineage>
</organism>
<proteinExistence type="predicted"/>
<protein>
    <submittedName>
        <fullName evidence="1">Uncharacterized protein</fullName>
    </submittedName>
</protein>